<dbReference type="InterPro" id="IPR036812">
    <property type="entry name" value="NAD(P)_OxRdtase_dom_sf"/>
</dbReference>
<dbReference type="GO" id="GO:0016616">
    <property type="term" value="F:oxidoreductase activity, acting on the CH-OH group of donors, NAD or NADP as acceptor"/>
    <property type="evidence" value="ECO:0007669"/>
    <property type="project" value="UniProtKB-ARBA"/>
</dbReference>
<dbReference type="InterPro" id="IPR023210">
    <property type="entry name" value="NADP_OxRdtase_dom"/>
</dbReference>
<accession>A0A9D1MCB5</accession>
<protein>
    <submittedName>
        <fullName evidence="8">Aldo/keto reductase</fullName>
    </submittedName>
</protein>
<evidence type="ECO:0000256" key="4">
    <source>
        <dbReference type="PIRSR" id="PIRSR000097-1"/>
    </source>
</evidence>
<keyword evidence="3" id="KW-0560">Oxidoreductase</keyword>
<evidence type="ECO:0000259" key="7">
    <source>
        <dbReference type="Pfam" id="PF00248"/>
    </source>
</evidence>
<dbReference type="PANTHER" id="PTHR43827">
    <property type="entry name" value="2,5-DIKETO-D-GLUCONIC ACID REDUCTASE"/>
    <property type="match status" value="1"/>
</dbReference>
<evidence type="ECO:0000256" key="3">
    <source>
        <dbReference type="ARBA" id="ARBA00023002"/>
    </source>
</evidence>
<dbReference type="PRINTS" id="PR00069">
    <property type="entry name" value="ALDKETRDTASE"/>
</dbReference>
<reference evidence="8" key="1">
    <citation type="submission" date="2020-10" db="EMBL/GenBank/DDBJ databases">
        <authorList>
            <person name="Gilroy R."/>
        </authorList>
    </citation>
    <scope>NUCLEOTIDE SEQUENCE</scope>
    <source>
        <strain evidence="8">USAMLcec3-3695</strain>
    </source>
</reference>
<keyword evidence="2" id="KW-0521">NADP</keyword>
<feature type="binding site" evidence="5">
    <location>
        <position position="107"/>
    </location>
    <ligand>
        <name>substrate</name>
    </ligand>
</feature>
<dbReference type="AlphaFoldDB" id="A0A9D1MCB5"/>
<gene>
    <name evidence="8" type="ORF">IAA61_07250</name>
</gene>
<evidence type="ECO:0000256" key="2">
    <source>
        <dbReference type="ARBA" id="ARBA00022857"/>
    </source>
</evidence>
<feature type="site" description="Lowers pKa of active site Tyr" evidence="6">
    <location>
        <position position="74"/>
    </location>
</feature>
<evidence type="ECO:0000256" key="1">
    <source>
        <dbReference type="ARBA" id="ARBA00007905"/>
    </source>
</evidence>
<evidence type="ECO:0000313" key="9">
    <source>
        <dbReference type="Proteomes" id="UP000824109"/>
    </source>
</evidence>
<evidence type="ECO:0000313" key="8">
    <source>
        <dbReference type="EMBL" id="HIU57594.1"/>
    </source>
</evidence>
<comment type="caution">
    <text evidence="8">The sequence shown here is derived from an EMBL/GenBank/DDBJ whole genome shotgun (WGS) entry which is preliminary data.</text>
</comment>
<organism evidence="8 9">
    <name type="scientific">Candidatus Ornithomonoglobus merdipullorum</name>
    <dbReference type="NCBI Taxonomy" id="2840895"/>
    <lineage>
        <taxon>Bacteria</taxon>
        <taxon>Bacillati</taxon>
        <taxon>Bacillota</taxon>
        <taxon>Clostridia</taxon>
        <taxon>Candidatus Ornithomonoglobus</taxon>
    </lineage>
</organism>
<dbReference type="SUPFAM" id="SSF51430">
    <property type="entry name" value="NAD(P)-linked oxidoreductase"/>
    <property type="match status" value="1"/>
</dbReference>
<dbReference type="PIRSF" id="PIRSF000097">
    <property type="entry name" value="AKR"/>
    <property type="match status" value="1"/>
</dbReference>
<feature type="active site" description="Proton donor" evidence="4">
    <location>
        <position position="49"/>
    </location>
</feature>
<dbReference type="FunFam" id="3.20.20.100:FF:000002">
    <property type="entry name" value="2,5-diketo-D-gluconic acid reductase A"/>
    <property type="match status" value="1"/>
</dbReference>
<reference evidence="8" key="2">
    <citation type="journal article" date="2021" name="PeerJ">
        <title>Extensive microbial diversity within the chicken gut microbiome revealed by metagenomics and culture.</title>
        <authorList>
            <person name="Gilroy R."/>
            <person name="Ravi A."/>
            <person name="Getino M."/>
            <person name="Pursley I."/>
            <person name="Horton D.L."/>
            <person name="Alikhan N.F."/>
            <person name="Baker D."/>
            <person name="Gharbi K."/>
            <person name="Hall N."/>
            <person name="Watson M."/>
            <person name="Adriaenssens E.M."/>
            <person name="Foster-Nyarko E."/>
            <person name="Jarju S."/>
            <person name="Secka A."/>
            <person name="Antonio M."/>
            <person name="Oren A."/>
            <person name="Chaudhuri R.R."/>
            <person name="La Ragione R."/>
            <person name="Hildebrand F."/>
            <person name="Pallen M.J."/>
        </authorList>
    </citation>
    <scope>NUCLEOTIDE SEQUENCE</scope>
    <source>
        <strain evidence="8">USAMLcec3-3695</strain>
    </source>
</reference>
<dbReference type="PANTHER" id="PTHR43827:SF3">
    <property type="entry name" value="NADP-DEPENDENT OXIDOREDUCTASE DOMAIN-CONTAINING PROTEIN"/>
    <property type="match status" value="1"/>
</dbReference>
<name>A0A9D1MCB5_9FIRM</name>
<dbReference type="EMBL" id="DVNB01000076">
    <property type="protein sequence ID" value="HIU57594.1"/>
    <property type="molecule type" value="Genomic_DNA"/>
</dbReference>
<comment type="similarity">
    <text evidence="1">Belongs to the aldo/keto reductase family.</text>
</comment>
<dbReference type="InterPro" id="IPR020471">
    <property type="entry name" value="AKR"/>
</dbReference>
<dbReference type="Gene3D" id="3.20.20.100">
    <property type="entry name" value="NADP-dependent oxidoreductase domain"/>
    <property type="match status" value="1"/>
</dbReference>
<feature type="domain" description="NADP-dependent oxidoreductase" evidence="7">
    <location>
        <begin position="16"/>
        <end position="263"/>
    </location>
</feature>
<proteinExistence type="inferred from homology"/>
<dbReference type="CDD" id="cd19071">
    <property type="entry name" value="AKR_AKR1-5-like"/>
    <property type="match status" value="1"/>
</dbReference>
<sequence>MERTILLNNGIKLPPIGFGTYKTAESDGAAVILDAVKAGYRFFDTASLYETERALGEAVKRSGVARHEFIIETKLWIDEMGYREAKEACERSLKRLGLDYIDLYLIHWPRPSSEGEEWRELDRETWRAMESLLKEGKVRGIGCSNFLPHHLRNLVEEGGTVPAVDQLEMHPGYSQEAAAEYCRSQGIVPLAWSPLGRGRANSIGCEEYIKQLAEKYGKSAAQIYIRFLVQKGIVPCVKASSYEHMKANLNVFDFELTEDELSVISCMPQTAWLGEHPDFAIPTKRSNFEQ</sequence>
<dbReference type="Proteomes" id="UP000824109">
    <property type="component" value="Unassembled WGS sequence"/>
</dbReference>
<evidence type="ECO:0000256" key="6">
    <source>
        <dbReference type="PIRSR" id="PIRSR000097-3"/>
    </source>
</evidence>
<evidence type="ECO:0000256" key="5">
    <source>
        <dbReference type="PIRSR" id="PIRSR000097-2"/>
    </source>
</evidence>
<dbReference type="Pfam" id="PF00248">
    <property type="entry name" value="Aldo_ket_red"/>
    <property type="match status" value="1"/>
</dbReference>